<name>A0A0G0R0I9_9BACT</name>
<organism evidence="1 2">
    <name type="scientific">Candidatus Woesebacteria bacterium GW2011_GWB1_40_12</name>
    <dbReference type="NCBI Taxonomy" id="1618576"/>
    <lineage>
        <taxon>Bacteria</taxon>
        <taxon>Candidatus Woeseibacteriota</taxon>
    </lineage>
</organism>
<feature type="non-terminal residue" evidence="1">
    <location>
        <position position="1"/>
    </location>
</feature>
<reference evidence="1 2" key="1">
    <citation type="journal article" date="2015" name="Nature">
        <title>rRNA introns, odd ribosomes, and small enigmatic genomes across a large radiation of phyla.</title>
        <authorList>
            <person name="Brown C.T."/>
            <person name="Hug L.A."/>
            <person name="Thomas B.C."/>
            <person name="Sharon I."/>
            <person name="Castelle C.J."/>
            <person name="Singh A."/>
            <person name="Wilkins M.J."/>
            <person name="Williams K.H."/>
            <person name="Banfield J.F."/>
        </authorList>
    </citation>
    <scope>NUCLEOTIDE SEQUENCE [LARGE SCALE GENOMIC DNA]</scope>
</reference>
<gene>
    <name evidence="1" type="ORF">UT76_C0013G0013</name>
</gene>
<accession>A0A0G0R0I9</accession>
<sequence length="43" mass="4816">NLAEKFQAEIKSHFPLIDHVGIVLGKSLATKEEGFSIKKIKLH</sequence>
<evidence type="ECO:0000313" key="1">
    <source>
        <dbReference type="EMBL" id="KKR43226.1"/>
    </source>
</evidence>
<comment type="caution">
    <text evidence="1">The sequence shown here is derived from an EMBL/GenBank/DDBJ whole genome shotgun (WGS) entry which is preliminary data.</text>
</comment>
<dbReference type="EMBL" id="LBYA01000013">
    <property type="protein sequence ID" value="KKR43226.1"/>
    <property type="molecule type" value="Genomic_DNA"/>
</dbReference>
<dbReference type="AlphaFoldDB" id="A0A0G0R0I9"/>
<protein>
    <submittedName>
        <fullName evidence="1">Uncharacterized protein</fullName>
    </submittedName>
</protein>
<evidence type="ECO:0000313" key="2">
    <source>
        <dbReference type="Proteomes" id="UP000034215"/>
    </source>
</evidence>
<proteinExistence type="predicted"/>
<dbReference type="Proteomes" id="UP000034215">
    <property type="component" value="Unassembled WGS sequence"/>
</dbReference>